<dbReference type="EMBL" id="JAERUA010000008">
    <property type="protein sequence ID" value="KAI1896061.1"/>
    <property type="molecule type" value="Genomic_DNA"/>
</dbReference>
<protein>
    <submittedName>
        <fullName evidence="2">Uncharacterized protein</fullName>
    </submittedName>
</protein>
<accession>A0A8T3DGQ6</accession>
<comment type="caution">
    <text evidence="2">The sequence shown here is derived from an EMBL/GenBank/DDBJ whole genome shotgun (WGS) entry which is preliminary data.</text>
</comment>
<feature type="region of interest" description="Disordered" evidence="1">
    <location>
        <begin position="219"/>
        <end position="285"/>
    </location>
</feature>
<proteinExistence type="predicted"/>
<dbReference type="OrthoDB" id="8964929at2759"/>
<name>A0A8T3DGQ6_9TELE</name>
<dbReference type="AlphaFoldDB" id="A0A8T3DGQ6"/>
<keyword evidence="3" id="KW-1185">Reference proteome</keyword>
<gene>
    <name evidence="2" type="ORF">AGOR_G00090920</name>
</gene>
<reference evidence="2" key="1">
    <citation type="submission" date="2021-01" db="EMBL/GenBank/DDBJ databases">
        <authorList>
            <person name="Zahm M."/>
            <person name="Roques C."/>
            <person name="Cabau C."/>
            <person name="Klopp C."/>
            <person name="Donnadieu C."/>
            <person name="Jouanno E."/>
            <person name="Lampietro C."/>
            <person name="Louis A."/>
            <person name="Herpin A."/>
            <person name="Echchiki A."/>
            <person name="Berthelot C."/>
            <person name="Parey E."/>
            <person name="Roest-Crollius H."/>
            <person name="Braasch I."/>
            <person name="Postlethwait J."/>
            <person name="Bobe J."/>
            <person name="Montfort J."/>
            <person name="Bouchez O."/>
            <person name="Begum T."/>
            <person name="Mejri S."/>
            <person name="Adams A."/>
            <person name="Chen W.-J."/>
            <person name="Guiguen Y."/>
        </authorList>
    </citation>
    <scope>NUCLEOTIDE SEQUENCE</scope>
    <source>
        <tissue evidence="2">Blood</tissue>
    </source>
</reference>
<feature type="compositionally biased region" description="Low complexity" evidence="1">
    <location>
        <begin position="221"/>
        <end position="231"/>
    </location>
</feature>
<evidence type="ECO:0000256" key="1">
    <source>
        <dbReference type="SAM" id="MobiDB-lite"/>
    </source>
</evidence>
<evidence type="ECO:0000313" key="3">
    <source>
        <dbReference type="Proteomes" id="UP000829720"/>
    </source>
</evidence>
<sequence>MPTYGIIRSVAKKLQHYVEMGRKEEGFDLSTTVAHNYTRRYPICGHKMDNHSTSGKRRVTGCLPERLAAYRRVPPPHITEGELVRLVSSASRLIETSEFFSLAGALAGTSKATNGRTVTYGGSDVFLPPIRNQRETKRKAEFKRQETDADEGLWLRVHHGDRSAVNTKDSSGGEDGVWTEGKKGATVEAEGSMVANGSLGLESPAGDAERPSLLRSCLALSGDADSSGDPSSSEDEGEDEERSSPGNAEKETAALMEPALETGSDMAHPGGNLERNQPVKDAMTT</sequence>
<evidence type="ECO:0000313" key="2">
    <source>
        <dbReference type="EMBL" id="KAI1896061.1"/>
    </source>
</evidence>
<organism evidence="2 3">
    <name type="scientific">Albula goreensis</name>
    <dbReference type="NCBI Taxonomy" id="1534307"/>
    <lineage>
        <taxon>Eukaryota</taxon>
        <taxon>Metazoa</taxon>
        <taxon>Chordata</taxon>
        <taxon>Craniata</taxon>
        <taxon>Vertebrata</taxon>
        <taxon>Euteleostomi</taxon>
        <taxon>Actinopterygii</taxon>
        <taxon>Neopterygii</taxon>
        <taxon>Teleostei</taxon>
        <taxon>Albuliformes</taxon>
        <taxon>Albulidae</taxon>
        <taxon>Albula</taxon>
    </lineage>
</organism>
<feature type="compositionally biased region" description="Acidic residues" evidence="1">
    <location>
        <begin position="232"/>
        <end position="241"/>
    </location>
</feature>
<dbReference type="Proteomes" id="UP000829720">
    <property type="component" value="Unassembled WGS sequence"/>
</dbReference>